<dbReference type="PROSITE" id="PS50943">
    <property type="entry name" value="HTH_CROC1"/>
    <property type="match status" value="1"/>
</dbReference>
<keyword evidence="3" id="KW-1185">Reference proteome</keyword>
<feature type="domain" description="HTH cro/C1-type" evidence="1">
    <location>
        <begin position="18"/>
        <end position="64"/>
    </location>
</feature>
<accession>A0ABX3TU86</accession>
<organism evidence="2 3">
    <name type="scientific">Rouxiella silvae</name>
    <dbReference type="NCBI Taxonomy" id="1646373"/>
    <lineage>
        <taxon>Bacteria</taxon>
        <taxon>Pseudomonadati</taxon>
        <taxon>Pseudomonadota</taxon>
        <taxon>Gammaproteobacteria</taxon>
        <taxon>Enterobacterales</taxon>
        <taxon>Yersiniaceae</taxon>
        <taxon>Rouxiella</taxon>
    </lineage>
</organism>
<sequence>MKTTLSERLKIAMDLHGKKMSQGTLAKLSGISQPTVNRLLTGKVNGSGYLIQIAHALDVDAEWLATGKGEMLKGEVTPISEKLESLKAVSVWDKNGKTEESVICPIGKPKNSWRAYVLEKNSGCRDATAGSLIFVDTDSSPGTKDYVVAQVGKDVSVYSYLSGGAKGYLAVDDERIPLLDLSSTGELIGVVQFILRDMRR</sequence>
<proteinExistence type="predicted"/>
<dbReference type="SUPFAM" id="SSF47413">
    <property type="entry name" value="lambda repressor-like DNA-binding domains"/>
    <property type="match status" value="1"/>
</dbReference>
<dbReference type="SMART" id="SM00530">
    <property type="entry name" value="HTH_XRE"/>
    <property type="match status" value="1"/>
</dbReference>
<evidence type="ECO:0000313" key="3">
    <source>
        <dbReference type="Proteomes" id="UP000192722"/>
    </source>
</evidence>
<dbReference type="Pfam" id="PF01381">
    <property type="entry name" value="HTH_3"/>
    <property type="match status" value="1"/>
</dbReference>
<dbReference type="CDD" id="cd00093">
    <property type="entry name" value="HTH_XRE"/>
    <property type="match status" value="1"/>
</dbReference>
<dbReference type="Proteomes" id="UP000192722">
    <property type="component" value="Unassembled WGS sequence"/>
</dbReference>
<dbReference type="InterPro" id="IPR036286">
    <property type="entry name" value="LexA/Signal_pep-like_sf"/>
</dbReference>
<evidence type="ECO:0000259" key="1">
    <source>
        <dbReference type="PROSITE" id="PS50943"/>
    </source>
</evidence>
<name>A0ABX3TU86_9GAMM</name>
<dbReference type="Gene3D" id="1.10.260.40">
    <property type="entry name" value="lambda repressor-like DNA-binding domains"/>
    <property type="match status" value="1"/>
</dbReference>
<comment type="caution">
    <text evidence="2">The sequence shown here is derived from an EMBL/GenBank/DDBJ whole genome shotgun (WGS) entry which is preliminary data.</text>
</comment>
<dbReference type="SUPFAM" id="SSF51306">
    <property type="entry name" value="LexA/Signal peptidase"/>
    <property type="match status" value="1"/>
</dbReference>
<protein>
    <submittedName>
        <fullName evidence="2">XRE family transcriptional regulator</fullName>
    </submittedName>
</protein>
<dbReference type="EMBL" id="MRWD01000098">
    <property type="protein sequence ID" value="ORJ18694.1"/>
    <property type="molecule type" value="Genomic_DNA"/>
</dbReference>
<dbReference type="InterPro" id="IPR010982">
    <property type="entry name" value="Lambda_DNA-bd_dom_sf"/>
</dbReference>
<gene>
    <name evidence="2" type="ORF">BS639_23935</name>
</gene>
<evidence type="ECO:0000313" key="2">
    <source>
        <dbReference type="EMBL" id="ORJ18694.1"/>
    </source>
</evidence>
<dbReference type="InterPro" id="IPR001387">
    <property type="entry name" value="Cro/C1-type_HTH"/>
</dbReference>
<reference evidence="2 3" key="1">
    <citation type="journal article" date="2017" name="Int. J. Syst. Evol. Microbiol.">
        <title>Rouxiella badensis sp. nov. and Rouxiella silvae sp. nov. isolated from peat bog soil in Germany and emendation of the genus description.</title>
        <authorList>
            <person name="Le Fleche-Mateos A."/>
            <person name="Kugler J.H."/>
            <person name="Hansen S.H."/>
            <person name="Syldatk C."/>
            <person name="Hausmann R."/>
            <person name="Lomprez F."/>
            <person name="Vandenbogaert M."/>
            <person name="Manuguerra J.C."/>
            <person name="Grimont P.A."/>
        </authorList>
    </citation>
    <scope>NUCLEOTIDE SEQUENCE [LARGE SCALE GENOMIC DNA]</scope>
    <source>
        <strain evidence="2 3">213</strain>
    </source>
</reference>